<dbReference type="PANTHER" id="PTHR12526">
    <property type="entry name" value="GLYCOSYLTRANSFERASE"/>
    <property type="match status" value="1"/>
</dbReference>
<accession>A0A0P0D9W2</accession>
<organism evidence="3 4">
    <name type="scientific">Pseudalgibacter alginicilyticus</name>
    <dbReference type="NCBI Taxonomy" id="1736674"/>
    <lineage>
        <taxon>Bacteria</taxon>
        <taxon>Pseudomonadati</taxon>
        <taxon>Bacteroidota</taxon>
        <taxon>Flavobacteriia</taxon>
        <taxon>Flavobacteriales</taxon>
        <taxon>Flavobacteriaceae</taxon>
        <taxon>Pseudalgibacter</taxon>
    </lineage>
</organism>
<dbReference type="InterPro" id="IPR001296">
    <property type="entry name" value="Glyco_trans_1"/>
</dbReference>
<sequence length="359" mass="40561">MKIALFTNKPYDKCETFIKAQIDKLPFDIQHYWGHNIPFNLTISNALFFKILKKARIVKQDHFKELCNDLSTKKVQVVLAQYGMIGAKLLPVCKKLSLPLVVHFHGHDAVRKTVLEAYKNSYQDMFNYEKVLIISVSNEMTRRLIKIGCPEEKIVYNPYGPNPSFQKLDLKYSKPQFIGIGRFVEKKAPHLTILAFNNVLKIHPEALLVLAGDGVLLDSCKDLVEALHIKNNVLFPDRITPQEFQQYIVESLAFVQHSIEAQDGDMEGTPVAILEASGAGLPIISTNHAGISDVIIDNETGLLCNEKDIQQMSKNMIWVLENKKQAIQMGNKGKLRVFVSFSMARYLSDLSNVIISSSK</sequence>
<name>A0A0P0D9W2_9FLAO</name>
<dbReference type="SUPFAM" id="SSF53756">
    <property type="entry name" value="UDP-Glycosyltransferase/glycogen phosphorylase"/>
    <property type="match status" value="1"/>
</dbReference>
<evidence type="ECO:0000313" key="4">
    <source>
        <dbReference type="Proteomes" id="UP000057981"/>
    </source>
</evidence>
<feature type="domain" description="Glycosyl transferase family 1" evidence="1">
    <location>
        <begin position="165"/>
        <end position="335"/>
    </location>
</feature>
<dbReference type="Pfam" id="PF13439">
    <property type="entry name" value="Glyco_transf_4"/>
    <property type="match status" value="1"/>
</dbReference>
<dbReference type="EMBL" id="CP012898">
    <property type="protein sequence ID" value="ALJ04600.1"/>
    <property type="molecule type" value="Genomic_DNA"/>
</dbReference>
<dbReference type="Pfam" id="PF00534">
    <property type="entry name" value="Glycos_transf_1"/>
    <property type="match status" value="1"/>
</dbReference>
<reference evidence="3 4" key="1">
    <citation type="submission" date="2015-10" db="EMBL/GenBank/DDBJ databases">
        <authorList>
            <person name="Gilbert D.G."/>
        </authorList>
    </citation>
    <scope>NUCLEOTIDE SEQUENCE [LARGE SCALE GENOMIC DNA]</scope>
    <source>
        <strain evidence="4">HZ-22</strain>
    </source>
</reference>
<evidence type="ECO:0000313" key="3">
    <source>
        <dbReference type="EMBL" id="ALJ04600.1"/>
    </source>
</evidence>
<proteinExistence type="predicted"/>
<gene>
    <name evidence="3" type="ORF">APS56_05355</name>
</gene>
<dbReference type="RefSeq" id="WP_054725663.1">
    <property type="nucleotide sequence ID" value="NZ_CP012898.1"/>
</dbReference>
<dbReference type="AlphaFoldDB" id="A0A0P0D9W2"/>
<evidence type="ECO:0000259" key="1">
    <source>
        <dbReference type="Pfam" id="PF00534"/>
    </source>
</evidence>
<dbReference type="PATRIC" id="fig|1736674.3.peg.1098"/>
<dbReference type="GO" id="GO:0016757">
    <property type="term" value="F:glycosyltransferase activity"/>
    <property type="evidence" value="ECO:0007669"/>
    <property type="project" value="InterPro"/>
</dbReference>
<dbReference type="STRING" id="1736674.APS56_05355"/>
<dbReference type="InterPro" id="IPR028098">
    <property type="entry name" value="Glyco_trans_4-like_N"/>
</dbReference>
<feature type="domain" description="Glycosyltransferase subfamily 4-like N-terminal" evidence="2">
    <location>
        <begin position="70"/>
        <end position="160"/>
    </location>
</feature>
<dbReference type="OrthoDB" id="7560678at2"/>
<dbReference type="Gene3D" id="3.40.50.2000">
    <property type="entry name" value="Glycogen Phosphorylase B"/>
    <property type="match status" value="2"/>
</dbReference>
<evidence type="ECO:0008006" key="5">
    <source>
        <dbReference type="Google" id="ProtNLM"/>
    </source>
</evidence>
<dbReference type="Proteomes" id="UP000057981">
    <property type="component" value="Chromosome"/>
</dbReference>
<keyword evidence="4" id="KW-1185">Reference proteome</keyword>
<protein>
    <recommendedName>
        <fullName evidence="5">Glycosyl transferase family 1</fullName>
    </recommendedName>
</protein>
<dbReference type="KEGG" id="ahz:APS56_05355"/>
<evidence type="ECO:0000259" key="2">
    <source>
        <dbReference type="Pfam" id="PF13439"/>
    </source>
</evidence>